<dbReference type="AlphaFoldDB" id="A0A931FFL8"/>
<evidence type="ECO:0000313" key="2">
    <source>
        <dbReference type="EMBL" id="MBF9072181.1"/>
    </source>
</evidence>
<sequence length="78" mass="8160">MNTDSARSDARPGDALVRVGAVLFALGAVATIATVTPLFLGLHRLPTPAYFVCMVMPLGFAVALGGLFRSARSQRRAA</sequence>
<feature type="transmembrane region" description="Helical" evidence="1">
    <location>
        <begin position="48"/>
        <end position="68"/>
    </location>
</feature>
<evidence type="ECO:0000313" key="3">
    <source>
        <dbReference type="EMBL" id="MBF9072992.1"/>
    </source>
</evidence>
<gene>
    <name evidence="2" type="ORF">I2501_29560</name>
    <name evidence="3" type="ORF">I2501_33750</name>
</gene>
<dbReference type="Proteomes" id="UP000657385">
    <property type="component" value="Unassembled WGS sequence"/>
</dbReference>
<reference evidence="3" key="1">
    <citation type="submission" date="2020-11" db="EMBL/GenBank/DDBJ databases">
        <title>Isolation and identification of active actinomycetes.</title>
        <authorList>
            <person name="Yu B."/>
        </authorList>
    </citation>
    <scope>NUCLEOTIDE SEQUENCE</scope>
    <source>
        <strain evidence="3">NEAU-YB345</strain>
    </source>
</reference>
<dbReference type="EMBL" id="JADPRT010000015">
    <property type="protein sequence ID" value="MBF9072181.1"/>
    <property type="molecule type" value="Genomic_DNA"/>
</dbReference>
<feature type="transmembrane region" description="Helical" evidence="1">
    <location>
        <begin position="21"/>
        <end position="42"/>
    </location>
</feature>
<dbReference type="RefSeq" id="WP_196197351.1">
    <property type="nucleotide sequence ID" value="NZ_JADPRT010000015.1"/>
</dbReference>
<keyword evidence="4" id="KW-1185">Reference proteome</keyword>
<organism evidence="3 4">
    <name type="scientific">Streptacidiphilus fuscans</name>
    <dbReference type="NCBI Taxonomy" id="2789292"/>
    <lineage>
        <taxon>Bacteria</taxon>
        <taxon>Bacillati</taxon>
        <taxon>Actinomycetota</taxon>
        <taxon>Actinomycetes</taxon>
        <taxon>Kitasatosporales</taxon>
        <taxon>Streptomycetaceae</taxon>
        <taxon>Streptacidiphilus</taxon>
    </lineage>
</organism>
<keyword evidence="1" id="KW-0812">Transmembrane</keyword>
<evidence type="ECO:0000256" key="1">
    <source>
        <dbReference type="SAM" id="Phobius"/>
    </source>
</evidence>
<evidence type="ECO:0000313" key="4">
    <source>
        <dbReference type="Proteomes" id="UP000657385"/>
    </source>
</evidence>
<accession>A0A931FFL8</accession>
<protein>
    <recommendedName>
        <fullName evidence="5">Integral membrane protein</fullName>
    </recommendedName>
</protein>
<dbReference type="EMBL" id="JADPRT010000019">
    <property type="protein sequence ID" value="MBF9072992.1"/>
    <property type="molecule type" value="Genomic_DNA"/>
</dbReference>
<keyword evidence="1" id="KW-0472">Membrane</keyword>
<comment type="caution">
    <text evidence="3">The sequence shown here is derived from an EMBL/GenBank/DDBJ whole genome shotgun (WGS) entry which is preliminary data.</text>
</comment>
<evidence type="ECO:0008006" key="5">
    <source>
        <dbReference type="Google" id="ProtNLM"/>
    </source>
</evidence>
<name>A0A931FFL8_9ACTN</name>
<proteinExistence type="predicted"/>
<keyword evidence="1" id="KW-1133">Transmembrane helix</keyword>